<feature type="signal peptide" evidence="2">
    <location>
        <begin position="1"/>
        <end position="23"/>
    </location>
</feature>
<name>A0A811KW35_9BILA</name>
<dbReference type="AlphaFoldDB" id="A0A811KW35"/>
<evidence type="ECO:0000256" key="1">
    <source>
        <dbReference type="SAM" id="MobiDB-lite"/>
    </source>
</evidence>
<organism evidence="3 4">
    <name type="scientific">Bursaphelenchus okinawaensis</name>
    <dbReference type="NCBI Taxonomy" id="465554"/>
    <lineage>
        <taxon>Eukaryota</taxon>
        <taxon>Metazoa</taxon>
        <taxon>Ecdysozoa</taxon>
        <taxon>Nematoda</taxon>
        <taxon>Chromadorea</taxon>
        <taxon>Rhabditida</taxon>
        <taxon>Tylenchina</taxon>
        <taxon>Tylenchomorpha</taxon>
        <taxon>Aphelenchoidea</taxon>
        <taxon>Aphelenchoididae</taxon>
        <taxon>Bursaphelenchus</taxon>
    </lineage>
</organism>
<keyword evidence="2" id="KW-0732">Signal</keyword>
<keyword evidence="4" id="KW-1185">Reference proteome</keyword>
<dbReference type="OrthoDB" id="10522080at2759"/>
<dbReference type="Proteomes" id="UP000783686">
    <property type="component" value="Unassembled WGS sequence"/>
</dbReference>
<accession>A0A811KW35</accession>
<proteinExistence type="predicted"/>
<feature type="region of interest" description="Disordered" evidence="1">
    <location>
        <begin position="63"/>
        <end position="96"/>
    </location>
</feature>
<evidence type="ECO:0000256" key="2">
    <source>
        <dbReference type="SAM" id="SignalP"/>
    </source>
</evidence>
<feature type="compositionally biased region" description="Pro residues" evidence="1">
    <location>
        <begin position="143"/>
        <end position="153"/>
    </location>
</feature>
<feature type="region of interest" description="Disordered" evidence="1">
    <location>
        <begin position="126"/>
        <end position="154"/>
    </location>
</feature>
<comment type="caution">
    <text evidence="3">The sequence shown here is derived from an EMBL/GenBank/DDBJ whole genome shotgun (WGS) entry which is preliminary data.</text>
</comment>
<reference evidence="3" key="1">
    <citation type="submission" date="2020-09" db="EMBL/GenBank/DDBJ databases">
        <authorList>
            <person name="Kikuchi T."/>
        </authorList>
    </citation>
    <scope>NUCLEOTIDE SEQUENCE</scope>
    <source>
        <strain evidence="3">SH1</strain>
    </source>
</reference>
<evidence type="ECO:0000313" key="3">
    <source>
        <dbReference type="EMBL" id="CAD5219772.1"/>
    </source>
</evidence>
<dbReference type="EMBL" id="CAJFDH010000004">
    <property type="protein sequence ID" value="CAD5219772.1"/>
    <property type="molecule type" value="Genomic_DNA"/>
</dbReference>
<feature type="chain" id="PRO_5036408413" evidence="2">
    <location>
        <begin position="24"/>
        <end position="216"/>
    </location>
</feature>
<dbReference type="EMBL" id="CAJFCW020000004">
    <property type="protein sequence ID" value="CAG9112862.1"/>
    <property type="molecule type" value="Genomic_DNA"/>
</dbReference>
<feature type="compositionally biased region" description="Low complexity" evidence="1">
    <location>
        <begin position="65"/>
        <end position="80"/>
    </location>
</feature>
<gene>
    <name evidence="3" type="ORF">BOKJ2_LOCUS8611</name>
</gene>
<evidence type="ECO:0000313" key="4">
    <source>
        <dbReference type="Proteomes" id="UP000614601"/>
    </source>
</evidence>
<protein>
    <submittedName>
        <fullName evidence="3">Uncharacterized protein</fullName>
    </submittedName>
</protein>
<dbReference type="Proteomes" id="UP000614601">
    <property type="component" value="Unassembled WGS sequence"/>
</dbReference>
<sequence>MFGLKVLLALIGALALFGGAVEARRYFDSYDDDWRPRTARAAPPMSAAVRRRFVAELVDIDPDASSESTKTSSDQSSLSSRQEDDSSSGLRQREGGRFVLVDEVGERYRNPEPQVVLVQRPEESYAERPPVYPEPTRTIFVRPTPPPPPPPQPEYKFVVERPKVRVVDDGSYRTAPPRFATVNVGPSDYEDYPYESRIPRFRPKNALSSRNFLIIP</sequence>